<keyword evidence="3" id="KW-1185">Reference proteome</keyword>
<evidence type="ECO:0000313" key="3">
    <source>
        <dbReference type="Proteomes" id="UP000018731"/>
    </source>
</evidence>
<dbReference type="EMBL" id="AZJI01000004">
    <property type="protein sequence ID" value="ETD24160.1"/>
    <property type="molecule type" value="Genomic_DNA"/>
</dbReference>
<keyword evidence="1" id="KW-0732">Signal</keyword>
<feature type="signal peptide" evidence="1">
    <location>
        <begin position="1"/>
        <end position="21"/>
    </location>
</feature>
<accession>V8CAX2</accession>
<gene>
    <name evidence="2" type="ORF">HMPREF2086_00908</name>
</gene>
<feature type="chain" id="PRO_5004767394" evidence="1">
    <location>
        <begin position="22"/>
        <end position="133"/>
    </location>
</feature>
<dbReference type="RefSeq" id="WP_023927631.1">
    <property type="nucleotide sequence ID" value="NZ_KI669454.1"/>
</dbReference>
<reference evidence="2 3" key="1">
    <citation type="journal article" date="2014" name="Genome Announc.">
        <title>Draft genome sequences of six enterohepatic helicobacter species isolated from humans and one from rhesus macaques.</title>
        <authorList>
            <person name="Shen Z."/>
            <person name="Sheh A."/>
            <person name="Young S.K."/>
            <person name="Abouelliel A."/>
            <person name="Ward D.V."/>
            <person name="Earl A.M."/>
            <person name="Fox J.G."/>
        </authorList>
    </citation>
    <scope>NUCLEOTIDE SEQUENCE [LARGE SCALE GENOMIC DNA]</scope>
    <source>
        <strain evidence="2 3">MIT 99-5501</strain>
    </source>
</reference>
<dbReference type="HOGENOM" id="CLU_134899_1_0_7"/>
<dbReference type="Proteomes" id="UP000018731">
    <property type="component" value="Unassembled WGS sequence"/>
</dbReference>
<dbReference type="STRING" id="1357400.HMPREF2086_00908"/>
<sequence length="133" mass="15925">MKKLFCTICFALVFFEMLHSAQPVWDYEENLVLKKDEIYKKSFQIAGLQKELKFYWTLYKNYGLVINLNYDKFPYQFILYTDYARKSFKLPISRAGDIRDIEVFLSFVKYDYESKEASLWLGVLYPQKIKSGS</sequence>
<comment type="caution">
    <text evidence="2">The sequence shown here is derived from an EMBL/GenBank/DDBJ whole genome shotgun (WGS) entry which is preliminary data.</text>
</comment>
<protein>
    <submittedName>
        <fullName evidence="2">Uncharacterized protein</fullName>
    </submittedName>
</protein>
<evidence type="ECO:0000313" key="2">
    <source>
        <dbReference type="EMBL" id="ETD24160.1"/>
    </source>
</evidence>
<name>V8CAX2_9HELI</name>
<dbReference type="eggNOG" id="ENOG5032NAM">
    <property type="taxonomic scope" value="Bacteria"/>
</dbReference>
<organism evidence="2 3">
    <name type="scientific">Helicobacter macacae MIT 99-5501</name>
    <dbReference type="NCBI Taxonomy" id="1357400"/>
    <lineage>
        <taxon>Bacteria</taxon>
        <taxon>Pseudomonadati</taxon>
        <taxon>Campylobacterota</taxon>
        <taxon>Epsilonproteobacteria</taxon>
        <taxon>Campylobacterales</taxon>
        <taxon>Helicobacteraceae</taxon>
        <taxon>Helicobacter</taxon>
    </lineage>
</organism>
<dbReference type="AlphaFoldDB" id="V8CAX2"/>
<dbReference type="OrthoDB" id="5334558at2"/>
<evidence type="ECO:0000256" key="1">
    <source>
        <dbReference type="SAM" id="SignalP"/>
    </source>
</evidence>
<proteinExistence type="predicted"/>
<dbReference type="PATRIC" id="fig|1357400.3.peg.1253"/>